<evidence type="ECO:0000313" key="2">
    <source>
        <dbReference type="Proteomes" id="UP000470302"/>
    </source>
</evidence>
<gene>
    <name evidence="1" type="ORF">GTP91_23710</name>
</gene>
<protein>
    <submittedName>
        <fullName evidence="1">Uncharacterized protein</fullName>
    </submittedName>
</protein>
<name>A0A845GAD2_9BURK</name>
<dbReference type="AlphaFoldDB" id="A0A845GAD2"/>
<dbReference type="RefSeq" id="WP_161098978.1">
    <property type="nucleotide sequence ID" value="NZ_WWCW01000106.1"/>
</dbReference>
<dbReference type="EMBL" id="WWCW01000106">
    <property type="protein sequence ID" value="MYM90166.1"/>
    <property type="molecule type" value="Genomic_DNA"/>
</dbReference>
<sequence length="206" mass="23000">MADTAEESKAYIVVLDPACLGSLYGDTSKVFVRADKIVSYRGIDRDPWWNLDEMFYAGLLDAELTALRQTIEKSRLEEFSPGVCDSLDVALRVQALSATRPLKDEVIRVAGALAAVNEACDFFGYDCYVDGFGSPLRLGIFSTTTAFNDYEDQLNEYGLFSSLDVLHDYVEAYCERCEWAGAEVIEARRISDACFVKVWGVEQCET</sequence>
<reference evidence="1 2" key="1">
    <citation type="submission" date="2020-01" db="EMBL/GenBank/DDBJ databases">
        <title>Novel species isolated from a subtropical stream in China.</title>
        <authorList>
            <person name="Lu H."/>
        </authorList>
    </citation>
    <scope>NUCLEOTIDE SEQUENCE [LARGE SCALE GENOMIC DNA]</scope>
    <source>
        <strain evidence="1 2">FT82W</strain>
    </source>
</reference>
<evidence type="ECO:0000313" key="1">
    <source>
        <dbReference type="EMBL" id="MYM90166.1"/>
    </source>
</evidence>
<accession>A0A845GAD2</accession>
<proteinExistence type="predicted"/>
<organism evidence="1 2">
    <name type="scientific">Duganella vulcania</name>
    <dbReference type="NCBI Taxonomy" id="2692166"/>
    <lineage>
        <taxon>Bacteria</taxon>
        <taxon>Pseudomonadati</taxon>
        <taxon>Pseudomonadota</taxon>
        <taxon>Betaproteobacteria</taxon>
        <taxon>Burkholderiales</taxon>
        <taxon>Oxalobacteraceae</taxon>
        <taxon>Telluria group</taxon>
        <taxon>Duganella</taxon>
    </lineage>
</organism>
<comment type="caution">
    <text evidence="1">The sequence shown here is derived from an EMBL/GenBank/DDBJ whole genome shotgun (WGS) entry which is preliminary data.</text>
</comment>
<dbReference type="Proteomes" id="UP000470302">
    <property type="component" value="Unassembled WGS sequence"/>
</dbReference>